<keyword evidence="6" id="KW-1185">Reference proteome</keyword>
<feature type="transmembrane region" description="Helical" evidence="1">
    <location>
        <begin position="100"/>
        <end position="129"/>
    </location>
</feature>
<keyword evidence="1" id="KW-0472">Membrane</keyword>
<evidence type="ECO:0000313" key="7">
    <source>
        <dbReference type="Proteomes" id="UP000095003"/>
    </source>
</evidence>
<evidence type="ECO:0000313" key="4">
    <source>
        <dbReference type="EMBL" id="ODR56613.1"/>
    </source>
</evidence>
<reference evidence="2 7" key="1">
    <citation type="submission" date="2016-07" db="EMBL/GenBank/DDBJ databases">
        <title>Characterization of isolates of Eisenbergiella tayi derived from blood cultures, using whole genome sequencing.</title>
        <authorList>
            <person name="Burdz T."/>
            <person name="Wiebe D."/>
            <person name="Huynh C."/>
            <person name="Bernard K."/>
        </authorList>
    </citation>
    <scope>NUCLEOTIDE SEQUENCE [LARGE SCALE GENOMIC DNA]</scope>
    <source>
        <strain evidence="2 7">NML 120489</strain>
    </source>
</reference>
<keyword evidence="1" id="KW-1133">Transmembrane helix</keyword>
<feature type="transmembrane region" description="Helical" evidence="1">
    <location>
        <begin position="47"/>
        <end position="68"/>
    </location>
</feature>
<dbReference type="AlphaFoldDB" id="A0A1E3A2P3"/>
<evidence type="ECO:0000313" key="5">
    <source>
        <dbReference type="Proteomes" id="UP000094271"/>
    </source>
</evidence>
<accession>A0A1E3A2P3</accession>
<dbReference type="EMBL" id="MEHA01000008">
    <property type="protein sequence ID" value="ODR51896.1"/>
    <property type="molecule type" value="Genomic_DNA"/>
</dbReference>
<evidence type="ECO:0000313" key="3">
    <source>
        <dbReference type="EMBL" id="ODR51896.1"/>
    </source>
</evidence>
<feature type="transmembrane region" description="Helical" evidence="1">
    <location>
        <begin position="149"/>
        <end position="176"/>
    </location>
</feature>
<comment type="caution">
    <text evidence="2">The sequence shown here is derived from an EMBL/GenBank/DDBJ whole genome shotgun (WGS) entry which is preliminary data.</text>
</comment>
<keyword evidence="1" id="KW-0812">Transmembrane</keyword>
<dbReference type="RefSeq" id="WP_069159417.1">
    <property type="nucleotide sequence ID" value="NZ_DBFYTW010000325.1"/>
</dbReference>
<feature type="transmembrane region" description="Helical" evidence="1">
    <location>
        <begin position="183"/>
        <end position="201"/>
    </location>
</feature>
<evidence type="ECO:0000313" key="2">
    <source>
        <dbReference type="EMBL" id="ODM02889.1"/>
    </source>
</evidence>
<protein>
    <submittedName>
        <fullName evidence="2">ABC-2 family transporter protein</fullName>
    </submittedName>
</protein>
<evidence type="ECO:0000256" key="1">
    <source>
        <dbReference type="SAM" id="Phobius"/>
    </source>
</evidence>
<name>A0A1E3A2P3_9FIRM</name>
<dbReference type="EMBL" id="MEHD01000023">
    <property type="protein sequence ID" value="ODR56613.1"/>
    <property type="molecule type" value="Genomic_DNA"/>
</dbReference>
<feature type="transmembrane region" description="Helical" evidence="1">
    <location>
        <begin position="241"/>
        <end position="262"/>
    </location>
</feature>
<evidence type="ECO:0000313" key="6">
    <source>
        <dbReference type="Proteomes" id="UP000094869"/>
    </source>
</evidence>
<sequence length="270" mass="28946">MRLYLFELEKIMKKPLHFAAVSGCAVFTFVLWWMYADQADYSMGEGAAAALLLLGVHGLFAALLAMLFTSPVFAEEYSCNMEGLLWTSVKGRKETAWCKAAAALTIALAVYISFLAADLIFVCCVWGGGNWYAGLGQPAAVWLDTTLTVTLGTATAAAVLTGSCSLLLIAGGAYCISAFSDTPFKAVSILGISYFAGGILFDWGDRAGIPLAARIFSFSPAVLSGFQMYKKPWEEQWFAGGYIPLVPVVTAAACIILFTLGLRRFGRGLV</sequence>
<dbReference type="Proteomes" id="UP000094869">
    <property type="component" value="Unassembled WGS sequence"/>
</dbReference>
<proteinExistence type="predicted"/>
<organism evidence="2 7">
    <name type="scientific">Eisenbergiella tayi</name>
    <dbReference type="NCBI Taxonomy" id="1432052"/>
    <lineage>
        <taxon>Bacteria</taxon>
        <taxon>Bacillati</taxon>
        <taxon>Bacillota</taxon>
        <taxon>Clostridia</taxon>
        <taxon>Lachnospirales</taxon>
        <taxon>Lachnospiraceae</taxon>
        <taxon>Eisenbergiella</taxon>
    </lineage>
</organism>
<feature type="transmembrane region" description="Helical" evidence="1">
    <location>
        <begin position="16"/>
        <end position="35"/>
    </location>
</feature>
<dbReference type="EMBL" id="MCGI01000008">
    <property type="protein sequence ID" value="ODM02889.1"/>
    <property type="molecule type" value="Genomic_DNA"/>
</dbReference>
<dbReference type="Proteomes" id="UP000094271">
    <property type="component" value="Unassembled WGS sequence"/>
</dbReference>
<dbReference type="OrthoDB" id="2065065at2"/>
<reference evidence="3 5" key="3">
    <citation type="submission" date="2016-08" db="EMBL/GenBank/DDBJ databases">
        <authorList>
            <person name="Seilhamer J.J."/>
        </authorList>
    </citation>
    <scope>NUCLEOTIDE SEQUENCE [LARGE SCALE GENOMIC DNA]</scope>
    <source>
        <strain evidence="3 5">NML150140-1</strain>
    </source>
</reference>
<gene>
    <name evidence="2" type="ORF">BEH84_06120</name>
    <name evidence="3" type="ORF">BEI59_13415</name>
    <name evidence="4" type="ORF">BEI63_14080</name>
</gene>
<dbReference type="Proteomes" id="UP000095003">
    <property type="component" value="Unassembled WGS sequence"/>
</dbReference>
<reference evidence="4 6" key="2">
    <citation type="submission" date="2016-08" db="EMBL/GenBank/DDBJ databases">
        <title>Characterization of Isolates of Eisenbergiella tayi Derived from Blood Cultures, Using Whole Genome Sequencing.</title>
        <authorList>
            <person name="Bernier A.-M."/>
            <person name="Burdz T."/>
            <person name="Wiebe D."/>
            <person name="Bernard K."/>
        </authorList>
    </citation>
    <scope>NUCLEOTIDE SEQUENCE [LARGE SCALE GENOMIC DNA]</scope>
    <source>
        <strain evidence="4 6">NML120146</strain>
    </source>
</reference>